<reference evidence="2 3" key="1">
    <citation type="submission" date="2017-03" db="EMBL/GenBank/DDBJ databases">
        <authorList>
            <person name="Afonso C.L."/>
            <person name="Miller P.J."/>
            <person name="Scott M.A."/>
            <person name="Spackman E."/>
            <person name="Goraichik I."/>
            <person name="Dimitrov K.M."/>
            <person name="Suarez D.L."/>
            <person name="Swayne D.E."/>
        </authorList>
    </citation>
    <scope>NUCLEOTIDE SEQUENCE [LARGE SCALE GENOMIC DNA]</scope>
    <source>
        <strain evidence="2 3">CNRZ 918</strain>
    </source>
</reference>
<dbReference type="EMBL" id="FXZD01000013">
    <property type="protein sequence ID" value="SMY04082.1"/>
    <property type="molecule type" value="Genomic_DNA"/>
</dbReference>
<accession>A0A2H1KXX9</accession>
<sequence length="116" mass="13384">MAEHPPFPAVPSSWDDVAFAIVSGYRQGFDEGHEAGHRLGWNSALARAKTNEAAFIRGIVDDYRRRELEDEHMDTSDYRAWIKQLIESVDAKARRDEWDARARRERVNNQQRNSAA</sequence>
<name>A0A2H1KXX9_9MICO</name>
<protein>
    <recommendedName>
        <fullName evidence="4">Essential protein Yae1, N terminal</fullName>
    </recommendedName>
</protein>
<organism evidence="2 3">
    <name type="scientific">Brevibacterium antiquum CNRZ 918</name>
    <dbReference type="NCBI Taxonomy" id="1255637"/>
    <lineage>
        <taxon>Bacteria</taxon>
        <taxon>Bacillati</taxon>
        <taxon>Actinomycetota</taxon>
        <taxon>Actinomycetes</taxon>
        <taxon>Micrococcales</taxon>
        <taxon>Brevibacteriaceae</taxon>
        <taxon>Brevibacterium</taxon>
    </lineage>
</organism>
<dbReference type="RefSeq" id="WP_145996996.1">
    <property type="nucleotide sequence ID" value="NZ_FXZD01000013.1"/>
</dbReference>
<evidence type="ECO:0000313" key="2">
    <source>
        <dbReference type="EMBL" id="SMY04082.1"/>
    </source>
</evidence>
<dbReference type="Proteomes" id="UP000234433">
    <property type="component" value="Unassembled WGS sequence"/>
</dbReference>
<feature type="region of interest" description="Disordered" evidence="1">
    <location>
        <begin position="97"/>
        <end position="116"/>
    </location>
</feature>
<evidence type="ECO:0008006" key="4">
    <source>
        <dbReference type="Google" id="ProtNLM"/>
    </source>
</evidence>
<dbReference type="AlphaFoldDB" id="A0A2H1KXX9"/>
<evidence type="ECO:0000313" key="3">
    <source>
        <dbReference type="Proteomes" id="UP000234433"/>
    </source>
</evidence>
<gene>
    <name evidence="2" type="ORF">BANT918_02970</name>
</gene>
<proteinExistence type="predicted"/>
<feature type="compositionally biased region" description="Basic and acidic residues" evidence="1">
    <location>
        <begin position="97"/>
        <end position="107"/>
    </location>
</feature>
<evidence type="ECO:0000256" key="1">
    <source>
        <dbReference type="SAM" id="MobiDB-lite"/>
    </source>
</evidence>